<sequence>MFSLSNRKNQTFDLIPEIAFVATSRIPSHKTSVYYVIAEKDKERMKIYGRNTYLFSLTHS</sequence>
<proteinExistence type="predicted"/>
<dbReference type="Proteomes" id="UP000074914">
    <property type="component" value="Chromosome"/>
</dbReference>
<organism evidence="1 2">
    <name type="scientific">Collimonas pratensis</name>
    <dbReference type="NCBI Taxonomy" id="279113"/>
    <lineage>
        <taxon>Bacteria</taxon>
        <taxon>Pseudomonadati</taxon>
        <taxon>Pseudomonadota</taxon>
        <taxon>Betaproteobacteria</taxon>
        <taxon>Burkholderiales</taxon>
        <taxon>Oxalobacteraceae</taxon>
        <taxon>Collimonas</taxon>
    </lineage>
</organism>
<protein>
    <submittedName>
        <fullName evidence="1">Uncharacterized protein</fullName>
    </submittedName>
</protein>
<keyword evidence="2" id="KW-1185">Reference proteome</keyword>
<reference evidence="1 2" key="1">
    <citation type="submission" date="2015-11" db="EMBL/GenBank/DDBJ databases">
        <title>Exploring the genomic traits of fungus-feeding bacterial genus Collimonas.</title>
        <authorList>
            <person name="Song C."/>
            <person name="Schmidt R."/>
            <person name="de Jager V."/>
            <person name="Krzyzanowska D."/>
            <person name="Jongedijk E."/>
            <person name="Cankar K."/>
            <person name="Beekwilder J."/>
            <person name="van Veen A."/>
            <person name="de Boer W."/>
            <person name="van Veen J.A."/>
            <person name="Garbeva P."/>
        </authorList>
    </citation>
    <scope>NUCLEOTIDE SEQUENCE [LARGE SCALE GENOMIC DNA]</scope>
    <source>
        <strain evidence="1 2">Ter291</strain>
    </source>
</reference>
<name>A0ABN4MIR2_9BURK</name>
<evidence type="ECO:0000313" key="2">
    <source>
        <dbReference type="Proteomes" id="UP000074914"/>
    </source>
</evidence>
<dbReference type="EMBL" id="CP013236">
    <property type="protein sequence ID" value="AMP17177.1"/>
    <property type="molecule type" value="Genomic_DNA"/>
</dbReference>
<accession>A0ABN4MIR2</accession>
<gene>
    <name evidence="1" type="ORF">CPter291_4965</name>
</gene>
<evidence type="ECO:0000313" key="1">
    <source>
        <dbReference type="EMBL" id="AMP17177.1"/>
    </source>
</evidence>